<organism evidence="6 7">
    <name type="scientific">Thermocatellispora tengchongensis</name>
    <dbReference type="NCBI Taxonomy" id="1073253"/>
    <lineage>
        <taxon>Bacteria</taxon>
        <taxon>Bacillati</taxon>
        <taxon>Actinomycetota</taxon>
        <taxon>Actinomycetes</taxon>
        <taxon>Streptosporangiales</taxon>
        <taxon>Streptosporangiaceae</taxon>
        <taxon>Thermocatellispora</taxon>
    </lineage>
</organism>
<evidence type="ECO:0000256" key="3">
    <source>
        <dbReference type="ARBA" id="ARBA00023163"/>
    </source>
</evidence>
<keyword evidence="1" id="KW-0805">Transcription regulation</keyword>
<protein>
    <submittedName>
        <fullName evidence="6">AcrR family transcriptional regulator</fullName>
    </submittedName>
</protein>
<dbReference type="Pfam" id="PF00440">
    <property type="entry name" value="TetR_N"/>
    <property type="match status" value="1"/>
</dbReference>
<keyword evidence="7" id="KW-1185">Reference proteome</keyword>
<evidence type="ECO:0000256" key="2">
    <source>
        <dbReference type="ARBA" id="ARBA00023125"/>
    </source>
</evidence>
<dbReference type="PRINTS" id="PR00455">
    <property type="entry name" value="HTHTETR"/>
</dbReference>
<dbReference type="InterPro" id="IPR001647">
    <property type="entry name" value="HTH_TetR"/>
</dbReference>
<dbReference type="Gene3D" id="1.10.357.10">
    <property type="entry name" value="Tetracycline Repressor, domain 2"/>
    <property type="match status" value="1"/>
</dbReference>
<dbReference type="GO" id="GO:0003700">
    <property type="term" value="F:DNA-binding transcription factor activity"/>
    <property type="evidence" value="ECO:0007669"/>
    <property type="project" value="TreeGrafter"/>
</dbReference>
<dbReference type="InterPro" id="IPR039536">
    <property type="entry name" value="TetR_C_Proteobacteria"/>
</dbReference>
<evidence type="ECO:0000313" key="7">
    <source>
        <dbReference type="Proteomes" id="UP000578449"/>
    </source>
</evidence>
<dbReference type="RefSeq" id="WP_185048047.1">
    <property type="nucleotide sequence ID" value="NZ_BAABIX010000075.1"/>
</dbReference>
<proteinExistence type="predicted"/>
<evidence type="ECO:0000256" key="1">
    <source>
        <dbReference type="ARBA" id="ARBA00023015"/>
    </source>
</evidence>
<dbReference type="InterPro" id="IPR036271">
    <property type="entry name" value="Tet_transcr_reg_TetR-rel_C_sf"/>
</dbReference>
<dbReference type="SUPFAM" id="SSF46689">
    <property type="entry name" value="Homeodomain-like"/>
    <property type="match status" value="1"/>
</dbReference>
<dbReference type="InterPro" id="IPR009057">
    <property type="entry name" value="Homeodomain-like_sf"/>
</dbReference>
<dbReference type="Pfam" id="PF14246">
    <property type="entry name" value="TetR_C_7"/>
    <property type="match status" value="1"/>
</dbReference>
<dbReference type="AlphaFoldDB" id="A0A840NZX0"/>
<dbReference type="Gene3D" id="1.10.10.60">
    <property type="entry name" value="Homeodomain-like"/>
    <property type="match status" value="1"/>
</dbReference>
<dbReference type="GO" id="GO:0000976">
    <property type="term" value="F:transcription cis-regulatory region binding"/>
    <property type="evidence" value="ECO:0007669"/>
    <property type="project" value="TreeGrafter"/>
</dbReference>
<dbReference type="Proteomes" id="UP000578449">
    <property type="component" value="Unassembled WGS sequence"/>
</dbReference>
<dbReference type="EMBL" id="JACHGN010000002">
    <property type="protein sequence ID" value="MBB5131201.1"/>
    <property type="molecule type" value="Genomic_DNA"/>
</dbReference>
<dbReference type="PANTHER" id="PTHR30055">
    <property type="entry name" value="HTH-TYPE TRANSCRIPTIONAL REGULATOR RUTR"/>
    <property type="match status" value="1"/>
</dbReference>
<dbReference type="InterPro" id="IPR050109">
    <property type="entry name" value="HTH-type_TetR-like_transc_reg"/>
</dbReference>
<feature type="domain" description="HTH tetR-type" evidence="5">
    <location>
        <begin position="14"/>
        <end position="74"/>
    </location>
</feature>
<evidence type="ECO:0000259" key="5">
    <source>
        <dbReference type="PROSITE" id="PS50977"/>
    </source>
</evidence>
<dbReference type="PANTHER" id="PTHR30055:SF234">
    <property type="entry name" value="HTH-TYPE TRANSCRIPTIONAL REGULATOR BETI"/>
    <property type="match status" value="1"/>
</dbReference>
<feature type="DNA-binding region" description="H-T-H motif" evidence="4">
    <location>
        <begin position="37"/>
        <end position="56"/>
    </location>
</feature>
<evidence type="ECO:0000256" key="4">
    <source>
        <dbReference type="PROSITE-ProRule" id="PRU00335"/>
    </source>
</evidence>
<name>A0A840NZX0_9ACTN</name>
<dbReference type="PROSITE" id="PS50977">
    <property type="entry name" value="HTH_TETR_2"/>
    <property type="match status" value="1"/>
</dbReference>
<comment type="caution">
    <text evidence="6">The sequence shown here is derived from an EMBL/GenBank/DDBJ whole genome shotgun (WGS) entry which is preliminary data.</text>
</comment>
<reference evidence="6 7" key="1">
    <citation type="submission" date="2020-08" db="EMBL/GenBank/DDBJ databases">
        <title>Genomic Encyclopedia of Type Strains, Phase IV (KMG-IV): sequencing the most valuable type-strain genomes for metagenomic binning, comparative biology and taxonomic classification.</title>
        <authorList>
            <person name="Goeker M."/>
        </authorList>
    </citation>
    <scope>NUCLEOTIDE SEQUENCE [LARGE SCALE GENOMIC DNA]</scope>
    <source>
        <strain evidence="6 7">DSM 45615</strain>
    </source>
</reference>
<evidence type="ECO:0000313" key="6">
    <source>
        <dbReference type="EMBL" id="MBB5131201.1"/>
    </source>
</evidence>
<sequence length="205" mass="21804">MSPRKAAVLRGGEQSLREHLIATAERLMAERGASGLTVRVIAREARVADGVLYNHFADKEELLACALRARVNAVERGLGDLPEPGAGTIEAGLRAWIAYGMAMHAGILPVIAGLIGQPEVLARFAEQPASAADWRDRLLAYLTAERDLGRLAPDARVEAAARMIVGVCHESVMSTMVFGPAAPVRRPTDDELDDLVAAVLHGLGA</sequence>
<gene>
    <name evidence="6" type="ORF">HNP84_000907</name>
</gene>
<dbReference type="SUPFAM" id="SSF48498">
    <property type="entry name" value="Tetracyclin repressor-like, C-terminal domain"/>
    <property type="match status" value="1"/>
</dbReference>
<keyword evidence="3" id="KW-0804">Transcription</keyword>
<accession>A0A840NZX0</accession>
<keyword evidence="2 4" id="KW-0238">DNA-binding</keyword>